<keyword evidence="5" id="KW-0805">Transcription regulation</keyword>
<dbReference type="InterPro" id="IPR004839">
    <property type="entry name" value="Aminotransferase_I/II_large"/>
</dbReference>
<dbReference type="CDD" id="cd07377">
    <property type="entry name" value="WHTH_GntR"/>
    <property type="match status" value="1"/>
</dbReference>
<dbReference type="Gene3D" id="3.90.1150.10">
    <property type="entry name" value="Aspartate Aminotransferase, domain 1"/>
    <property type="match status" value="1"/>
</dbReference>
<dbReference type="Pfam" id="PF00392">
    <property type="entry name" value="GntR"/>
    <property type="match status" value="1"/>
</dbReference>
<evidence type="ECO:0000256" key="2">
    <source>
        <dbReference type="ARBA" id="ARBA00022576"/>
    </source>
</evidence>
<dbReference type="GO" id="GO:0030170">
    <property type="term" value="F:pyridoxal phosphate binding"/>
    <property type="evidence" value="ECO:0007669"/>
    <property type="project" value="InterPro"/>
</dbReference>
<dbReference type="SUPFAM" id="SSF53383">
    <property type="entry name" value="PLP-dependent transferases"/>
    <property type="match status" value="1"/>
</dbReference>
<dbReference type="InterPro" id="IPR000524">
    <property type="entry name" value="Tscrpt_reg_HTH_GntR"/>
</dbReference>
<keyword evidence="2" id="KW-0032">Aminotransferase</keyword>
<evidence type="ECO:0000256" key="4">
    <source>
        <dbReference type="ARBA" id="ARBA00022898"/>
    </source>
</evidence>
<dbReference type="Gene3D" id="1.10.10.10">
    <property type="entry name" value="Winged helix-like DNA-binding domain superfamily/Winged helix DNA-binding domain"/>
    <property type="match status" value="1"/>
</dbReference>
<evidence type="ECO:0000256" key="5">
    <source>
        <dbReference type="ARBA" id="ARBA00023015"/>
    </source>
</evidence>
<dbReference type="GO" id="GO:0003700">
    <property type="term" value="F:DNA-binding transcription factor activity"/>
    <property type="evidence" value="ECO:0007669"/>
    <property type="project" value="InterPro"/>
</dbReference>
<dbReference type="KEGG" id="gai:IMCC3135_03845"/>
<dbReference type="SUPFAM" id="SSF46785">
    <property type="entry name" value="Winged helix' DNA-binding domain"/>
    <property type="match status" value="1"/>
</dbReference>
<dbReference type="PROSITE" id="PS50949">
    <property type="entry name" value="HTH_GNTR"/>
    <property type="match status" value="1"/>
</dbReference>
<dbReference type="InterPro" id="IPR036388">
    <property type="entry name" value="WH-like_DNA-bd_sf"/>
</dbReference>
<dbReference type="GO" id="GO:0008483">
    <property type="term" value="F:transaminase activity"/>
    <property type="evidence" value="ECO:0007669"/>
    <property type="project" value="UniProtKB-KW"/>
</dbReference>
<keyword evidence="7" id="KW-0804">Transcription</keyword>
<keyword evidence="10" id="KW-1185">Reference proteome</keyword>
<dbReference type="GO" id="GO:0003677">
    <property type="term" value="F:DNA binding"/>
    <property type="evidence" value="ECO:0007669"/>
    <property type="project" value="UniProtKB-KW"/>
</dbReference>
<reference evidence="9 10" key="1">
    <citation type="submission" date="2016-12" db="EMBL/GenBank/DDBJ databases">
        <authorList>
            <person name="Song W.-J."/>
            <person name="Kurnit D.M."/>
        </authorList>
    </citation>
    <scope>NUCLEOTIDE SEQUENCE [LARGE SCALE GENOMIC DNA]</scope>
    <source>
        <strain evidence="9 10">IMCC3135</strain>
    </source>
</reference>
<dbReference type="SMART" id="SM00345">
    <property type="entry name" value="HTH_GNTR"/>
    <property type="match status" value="1"/>
</dbReference>
<accession>A0A2Z2NHW0</accession>
<dbReference type="PANTHER" id="PTHR46577">
    <property type="entry name" value="HTH-TYPE TRANSCRIPTIONAL REGULATORY PROTEIN GABR"/>
    <property type="match status" value="1"/>
</dbReference>
<evidence type="ECO:0000256" key="6">
    <source>
        <dbReference type="ARBA" id="ARBA00023125"/>
    </source>
</evidence>
<dbReference type="InterPro" id="IPR015424">
    <property type="entry name" value="PyrdxlP-dep_Trfase"/>
</dbReference>
<dbReference type="Proteomes" id="UP000250079">
    <property type="component" value="Chromosome"/>
</dbReference>
<keyword evidence="4" id="KW-0663">Pyridoxal phosphate</keyword>
<evidence type="ECO:0000256" key="3">
    <source>
        <dbReference type="ARBA" id="ARBA00022679"/>
    </source>
</evidence>
<evidence type="ECO:0000313" key="9">
    <source>
        <dbReference type="EMBL" id="ASJ70882.1"/>
    </source>
</evidence>
<name>A0A2Z2NHW0_9GAMM</name>
<proteinExistence type="inferred from homology"/>
<keyword evidence="6" id="KW-0238">DNA-binding</keyword>
<evidence type="ECO:0000259" key="8">
    <source>
        <dbReference type="PROSITE" id="PS50949"/>
    </source>
</evidence>
<sequence>MVQYKALANELAQLIEAGELRPGERLPSLRDCSRRRALSVSTVLKAYHLLEARGFVQATQRSGFHVNIRADQYPQLPSSSQPDIDTVQVGKSDLIGQVLHGLKNQNVVPMGSAFPDPALFPLARLSQSLSRSMRKLDPSRTVMDIAPGNPGLLRQIALRYHLQGFELDTDELLVTNGAMEALNLCLQAVTRPGDAVVIESPSFYVCLQALERLGLRAIEVATDPRQGMDLEALEVAITRHRPAAVWLMSNFQNPLGSLMPESCKRSLAELLVRHQLPLIEDDVYGELYFGKRRPPPVKAFDKAGLVLHCGSFSKCLAPGYRIGWAAAGRFSRQVQQLQLGTSLSAALPSQLALADYLETGAFDTHLRGLRAVLQRRRDAMLDCVQRFFPADCRVTQPQGGYFLWLELPAHYDSYQLYKAALKQGVSIAPGNLFAARDDAMPGFRLNYGHPSIEEAERAMQLLATLLPVSKSAAS</sequence>
<dbReference type="Gene3D" id="3.40.640.10">
    <property type="entry name" value="Type I PLP-dependent aspartate aminotransferase-like (Major domain)"/>
    <property type="match status" value="1"/>
</dbReference>
<dbReference type="InterPro" id="IPR051446">
    <property type="entry name" value="HTH_trans_reg/aminotransferase"/>
</dbReference>
<dbReference type="InterPro" id="IPR015421">
    <property type="entry name" value="PyrdxlP-dep_Trfase_major"/>
</dbReference>
<dbReference type="RefSeq" id="WP_088916379.1">
    <property type="nucleotide sequence ID" value="NZ_CP018632.1"/>
</dbReference>
<dbReference type="OrthoDB" id="9804020at2"/>
<dbReference type="InterPro" id="IPR015422">
    <property type="entry name" value="PyrdxlP-dep_Trfase_small"/>
</dbReference>
<dbReference type="Pfam" id="PF00155">
    <property type="entry name" value="Aminotran_1_2"/>
    <property type="match status" value="1"/>
</dbReference>
<dbReference type="CDD" id="cd00609">
    <property type="entry name" value="AAT_like"/>
    <property type="match status" value="1"/>
</dbReference>
<dbReference type="AlphaFoldDB" id="A0A2Z2NHW0"/>
<gene>
    <name evidence="9" type="primary">norG_1</name>
    <name evidence="9" type="ORF">IMCC3135_03845</name>
</gene>
<dbReference type="PANTHER" id="PTHR46577:SF2">
    <property type="entry name" value="TRANSCRIPTIONAL REGULATORY PROTEIN"/>
    <property type="match status" value="1"/>
</dbReference>
<protein>
    <submittedName>
        <fullName evidence="9">HTH-type transcriptional regulator NorG</fullName>
    </submittedName>
</protein>
<dbReference type="EMBL" id="CP018632">
    <property type="protein sequence ID" value="ASJ70882.1"/>
    <property type="molecule type" value="Genomic_DNA"/>
</dbReference>
<keyword evidence="3" id="KW-0808">Transferase</keyword>
<evidence type="ECO:0000256" key="1">
    <source>
        <dbReference type="ARBA" id="ARBA00005384"/>
    </source>
</evidence>
<evidence type="ECO:0000256" key="7">
    <source>
        <dbReference type="ARBA" id="ARBA00023163"/>
    </source>
</evidence>
<organism evidence="9 10">
    <name type="scientific">Granulosicoccus antarcticus IMCC3135</name>
    <dbReference type="NCBI Taxonomy" id="1192854"/>
    <lineage>
        <taxon>Bacteria</taxon>
        <taxon>Pseudomonadati</taxon>
        <taxon>Pseudomonadota</taxon>
        <taxon>Gammaproteobacteria</taxon>
        <taxon>Chromatiales</taxon>
        <taxon>Granulosicoccaceae</taxon>
        <taxon>Granulosicoccus</taxon>
    </lineage>
</organism>
<evidence type="ECO:0000313" key="10">
    <source>
        <dbReference type="Proteomes" id="UP000250079"/>
    </source>
</evidence>
<comment type="similarity">
    <text evidence="1">In the C-terminal section; belongs to the class-I pyridoxal-phosphate-dependent aminotransferase family.</text>
</comment>
<feature type="domain" description="HTH gntR-type" evidence="8">
    <location>
        <begin position="1"/>
        <end position="69"/>
    </location>
</feature>
<dbReference type="FunFam" id="3.40.640.10:FF:000023">
    <property type="entry name" value="Transcriptional regulator, GntR family"/>
    <property type="match status" value="1"/>
</dbReference>
<dbReference type="InterPro" id="IPR036390">
    <property type="entry name" value="WH_DNA-bd_sf"/>
</dbReference>